<evidence type="ECO:0000256" key="2">
    <source>
        <dbReference type="ARBA" id="ARBA00022692"/>
    </source>
</evidence>
<dbReference type="EMBL" id="JBHUCJ010000178">
    <property type="protein sequence ID" value="MFD3227246.1"/>
    <property type="molecule type" value="Genomic_DNA"/>
</dbReference>
<keyword evidence="3 5" id="KW-1133">Transmembrane helix</keyword>
<protein>
    <submittedName>
        <fullName evidence="6">Iron ABC transporter permease</fullName>
    </submittedName>
</protein>
<dbReference type="InterPro" id="IPR035906">
    <property type="entry name" value="MetI-like_sf"/>
</dbReference>
<feature type="transmembrane region" description="Helical" evidence="5">
    <location>
        <begin position="12"/>
        <end position="32"/>
    </location>
</feature>
<keyword evidence="4 5" id="KW-0472">Membrane</keyword>
<feature type="transmembrane region" description="Helical" evidence="5">
    <location>
        <begin position="59"/>
        <end position="79"/>
    </location>
</feature>
<evidence type="ECO:0000256" key="3">
    <source>
        <dbReference type="ARBA" id="ARBA00022989"/>
    </source>
</evidence>
<accession>A0ABW6CGN7</accession>
<feature type="transmembrane region" description="Helical" evidence="5">
    <location>
        <begin position="86"/>
        <end position="106"/>
    </location>
</feature>
<keyword evidence="7" id="KW-1185">Reference proteome</keyword>
<keyword evidence="2 5" id="KW-0812">Transmembrane</keyword>
<dbReference type="SUPFAM" id="SSF161098">
    <property type="entry name" value="MetI-like"/>
    <property type="match status" value="1"/>
</dbReference>
<dbReference type="Gene3D" id="1.10.3720.10">
    <property type="entry name" value="MetI-like"/>
    <property type="match status" value="1"/>
</dbReference>
<reference evidence="6 7" key="1">
    <citation type="submission" date="2024-09" db="EMBL/GenBank/DDBJ databases">
        <title>Genomes of Rahnella.</title>
        <authorList>
            <person name="Mnguni F.C."/>
            <person name="Shin G.Y."/>
            <person name="Coutinho T."/>
        </authorList>
    </citation>
    <scope>NUCLEOTIDE SEQUENCE [LARGE SCALE GENOMIC DNA]</scope>
    <source>
        <strain evidence="6 7">20WA0057</strain>
    </source>
</reference>
<comment type="subcellular location">
    <subcellularLocation>
        <location evidence="1">Membrane</location>
        <topology evidence="1">Multi-pass membrane protein</topology>
    </subcellularLocation>
</comment>
<evidence type="ECO:0000256" key="5">
    <source>
        <dbReference type="SAM" id="Phobius"/>
    </source>
</evidence>
<evidence type="ECO:0000256" key="4">
    <source>
        <dbReference type="ARBA" id="ARBA00023136"/>
    </source>
</evidence>
<feature type="non-terminal residue" evidence="6">
    <location>
        <position position="112"/>
    </location>
</feature>
<evidence type="ECO:0000256" key="1">
    <source>
        <dbReference type="ARBA" id="ARBA00004141"/>
    </source>
</evidence>
<organism evidence="6 7">
    <name type="scientific">Rahnella sp. (strain Y9602)</name>
    <dbReference type="NCBI Taxonomy" id="2703885"/>
    <lineage>
        <taxon>Bacteria</taxon>
        <taxon>Pseudomonadati</taxon>
        <taxon>Pseudomonadota</taxon>
        <taxon>Gammaproteobacteria</taxon>
        <taxon>Enterobacterales</taxon>
        <taxon>Yersiniaceae</taxon>
        <taxon>Rahnella</taxon>
    </lineage>
</organism>
<dbReference type="Proteomes" id="UP001598201">
    <property type="component" value="Unassembled WGS sequence"/>
</dbReference>
<sequence>MNRNAFLPGMTGIALLLLVAVPVSFVILQAVFPHLDAGSYSAPFSAFYRVFQEPQLRELFATTLKVGLGVAICSGLIGIPLGALRGLFVLPAAALWDILFLVPFLLPPYIAA</sequence>
<gene>
    <name evidence="6" type="ORF">ACFPK4_27360</name>
</gene>
<name>A0ABW6CGN7_RAHSY</name>
<evidence type="ECO:0000313" key="6">
    <source>
        <dbReference type="EMBL" id="MFD3227246.1"/>
    </source>
</evidence>
<evidence type="ECO:0000313" key="7">
    <source>
        <dbReference type="Proteomes" id="UP001598201"/>
    </source>
</evidence>
<comment type="caution">
    <text evidence="6">The sequence shown here is derived from an EMBL/GenBank/DDBJ whole genome shotgun (WGS) entry which is preliminary data.</text>
</comment>
<proteinExistence type="predicted"/>